<dbReference type="PANTHER" id="PTHR11038">
    <property type="entry name" value="MITOCHONDRIAL IMPORT INNER MEMBRANE TRANSLOCASE SUBUNIT TIM10"/>
    <property type="match status" value="1"/>
</dbReference>
<keyword evidence="6" id="KW-0862">Zinc</keyword>
<gene>
    <name evidence="17" type="ORF">KQX54_004442</name>
</gene>
<evidence type="ECO:0000313" key="17">
    <source>
        <dbReference type="EMBL" id="KAH0545915.1"/>
    </source>
</evidence>
<keyword evidence="11 14" id="KW-1015">Disulfide bond</keyword>
<evidence type="ECO:0000256" key="14">
    <source>
        <dbReference type="RuleBase" id="RU367043"/>
    </source>
</evidence>
<keyword evidence="8 14" id="KW-0811">Translocation</keyword>
<comment type="subcellular location">
    <subcellularLocation>
        <location evidence="1 14">Mitochondrion inner membrane</location>
        <topology evidence="1 14">Peripheral membrane protein</topology>
        <orientation evidence="1 14">Intermembrane side</orientation>
    </subcellularLocation>
</comment>
<evidence type="ECO:0000256" key="11">
    <source>
        <dbReference type="ARBA" id="ARBA00023157"/>
    </source>
</evidence>
<keyword evidence="5 14" id="KW-0999">Mitochondrion inner membrane</keyword>
<dbReference type="InterPro" id="IPR004217">
    <property type="entry name" value="Tim10-like"/>
</dbReference>
<comment type="subunit">
    <text evidence="14">Heterohexamer.</text>
</comment>
<evidence type="ECO:0000256" key="15">
    <source>
        <dbReference type="SAM" id="Phobius"/>
    </source>
</evidence>
<protein>
    <recommendedName>
        <fullName evidence="14">Mitochondrial import inner membrane translocase subunit</fullName>
    </recommendedName>
</protein>
<comment type="caution">
    <text evidence="17">The sequence shown here is derived from an EMBL/GenBank/DDBJ whole genome shotgun (WGS) entry which is preliminary data.</text>
</comment>
<keyword evidence="7 14" id="KW-0653">Protein transport</keyword>
<dbReference type="Gene3D" id="1.10.287.810">
    <property type="entry name" value="Mitochondrial import inner membrane translocase subunit tim13 like domains"/>
    <property type="match status" value="1"/>
</dbReference>
<accession>A0AAV7I4L6</accession>
<comment type="domain">
    <text evidence="14">The twin CX3C motif contains 4 conserved Cys residues that form 2 disulfide bonds in the mitochondrial intermembrane space.</text>
</comment>
<evidence type="ECO:0000256" key="8">
    <source>
        <dbReference type="ARBA" id="ARBA00023010"/>
    </source>
</evidence>
<evidence type="ECO:0000256" key="5">
    <source>
        <dbReference type="ARBA" id="ARBA00022792"/>
    </source>
</evidence>
<dbReference type="Pfam" id="PF15932">
    <property type="entry name" value="DUF4748"/>
    <property type="match status" value="1"/>
</dbReference>
<dbReference type="GO" id="GO:0046872">
    <property type="term" value="F:metal ion binding"/>
    <property type="evidence" value="ECO:0007669"/>
    <property type="project" value="UniProtKB-KW"/>
</dbReference>
<evidence type="ECO:0000256" key="1">
    <source>
        <dbReference type="ARBA" id="ARBA00004137"/>
    </source>
</evidence>
<dbReference type="EMBL" id="JAHXZJ010002237">
    <property type="protein sequence ID" value="KAH0545915.1"/>
    <property type="molecule type" value="Genomic_DNA"/>
</dbReference>
<name>A0AAV7I4L6_COTGL</name>
<evidence type="ECO:0000256" key="6">
    <source>
        <dbReference type="ARBA" id="ARBA00022833"/>
    </source>
</evidence>
<organism evidence="17 18">
    <name type="scientific">Cotesia glomerata</name>
    <name type="common">Lepidopteran parasitic wasp</name>
    <name type="synonym">Apanteles glomeratus</name>
    <dbReference type="NCBI Taxonomy" id="32391"/>
    <lineage>
        <taxon>Eukaryota</taxon>
        <taxon>Metazoa</taxon>
        <taxon>Ecdysozoa</taxon>
        <taxon>Arthropoda</taxon>
        <taxon>Hexapoda</taxon>
        <taxon>Insecta</taxon>
        <taxon>Pterygota</taxon>
        <taxon>Neoptera</taxon>
        <taxon>Endopterygota</taxon>
        <taxon>Hymenoptera</taxon>
        <taxon>Apocrita</taxon>
        <taxon>Ichneumonoidea</taxon>
        <taxon>Braconidae</taxon>
        <taxon>Microgastrinae</taxon>
        <taxon>Cotesia</taxon>
    </lineage>
</organism>
<evidence type="ECO:0000256" key="10">
    <source>
        <dbReference type="ARBA" id="ARBA00023136"/>
    </source>
</evidence>
<proteinExistence type="inferred from homology"/>
<comment type="similarity">
    <text evidence="2 14">Belongs to the small Tim family.</text>
</comment>
<keyword evidence="10 15" id="KW-0472">Membrane</keyword>
<evidence type="ECO:0000313" key="18">
    <source>
        <dbReference type="Proteomes" id="UP000826195"/>
    </source>
</evidence>
<evidence type="ECO:0000256" key="2">
    <source>
        <dbReference type="ARBA" id="ARBA00006720"/>
    </source>
</evidence>
<dbReference type="GO" id="GO:0005743">
    <property type="term" value="C:mitochondrial inner membrane"/>
    <property type="evidence" value="ECO:0007669"/>
    <property type="project" value="UniProtKB-SubCell"/>
</dbReference>
<dbReference type="SUPFAM" id="SSF144122">
    <property type="entry name" value="Tim10-like"/>
    <property type="match status" value="1"/>
</dbReference>
<evidence type="ECO:0000256" key="9">
    <source>
        <dbReference type="ARBA" id="ARBA00023128"/>
    </source>
</evidence>
<dbReference type="AlphaFoldDB" id="A0AAV7I4L6"/>
<evidence type="ECO:0000256" key="12">
    <source>
        <dbReference type="ARBA" id="ARBA00023186"/>
    </source>
</evidence>
<keyword evidence="15" id="KW-1133">Transmembrane helix</keyword>
<feature type="domain" description="Tim10-like" evidence="16">
    <location>
        <begin position="64"/>
        <end position="125"/>
    </location>
</feature>
<evidence type="ECO:0000256" key="3">
    <source>
        <dbReference type="ARBA" id="ARBA00022448"/>
    </source>
</evidence>
<dbReference type="Pfam" id="PF02953">
    <property type="entry name" value="zf-Tim10_DDP"/>
    <property type="match status" value="1"/>
</dbReference>
<comment type="function">
    <text evidence="13">Mitochondrial intermembrane chaperone that participates in the import and insertion of multi-pass transmembrane proteins into the mitochondrial inner membrane. May also be required for the transfer of beta-barrel precursors from the TOM complex to the sorting and assembly machinery (SAM complex) of the outer membrane. Acts as a chaperone-like protein that protects the hydrophobic precursors from aggregation and guide them through the mitochondrial intermembrane space.</text>
</comment>
<dbReference type="InterPro" id="IPR035427">
    <property type="entry name" value="Tim10-like_dom_sf"/>
</dbReference>
<reference evidence="17 18" key="1">
    <citation type="journal article" date="2021" name="J. Hered.">
        <title>A chromosome-level genome assembly of the parasitoid wasp, Cotesia glomerata (Hymenoptera: Braconidae).</title>
        <authorList>
            <person name="Pinto B.J."/>
            <person name="Weis J.J."/>
            <person name="Gamble T."/>
            <person name="Ode P.J."/>
            <person name="Paul R."/>
            <person name="Zaspel J.M."/>
        </authorList>
    </citation>
    <scope>NUCLEOTIDE SEQUENCE [LARGE SCALE GENOMIC DNA]</scope>
    <source>
        <strain evidence="17">CgM1</strain>
    </source>
</reference>
<dbReference type="PANTHER" id="PTHR11038:SF16">
    <property type="entry name" value="MITOCHONDRIAL IMPORT INNER MEMBRANE TRANSLOCASE SUBUNIT TIM10"/>
    <property type="match status" value="1"/>
</dbReference>
<keyword evidence="9 14" id="KW-0496">Mitochondrion</keyword>
<feature type="transmembrane region" description="Helical" evidence="15">
    <location>
        <begin position="6"/>
        <end position="26"/>
    </location>
</feature>
<keyword evidence="15" id="KW-0812">Transmembrane</keyword>
<keyword evidence="18" id="KW-1185">Reference proteome</keyword>
<evidence type="ECO:0000259" key="16">
    <source>
        <dbReference type="Pfam" id="PF02953"/>
    </source>
</evidence>
<keyword evidence="4" id="KW-0479">Metal-binding</keyword>
<sequence>MFKSQLSKIVTGWLIITVIGLSSFVASKRSITARRTEEMLERKRAREKNKMAGLPELDEAKLKLVQQLEIEMMSDMYNRMTAACHRKCILPSYNEPDMGKGESVCIDRCVAKYLDVHERIGKKLTQISMNEQQQVEGNAASS</sequence>
<keyword evidence="12 14" id="KW-0143">Chaperone</keyword>
<evidence type="ECO:0000256" key="4">
    <source>
        <dbReference type="ARBA" id="ARBA00022723"/>
    </source>
</evidence>
<dbReference type="InterPro" id="IPR031833">
    <property type="entry name" value="DUF4748"/>
</dbReference>
<dbReference type="GO" id="GO:0045039">
    <property type="term" value="P:protein insertion into mitochondrial inner membrane"/>
    <property type="evidence" value="ECO:0007669"/>
    <property type="project" value="TreeGrafter"/>
</dbReference>
<dbReference type="FunFam" id="1.10.287.810:FF:000002">
    <property type="entry name" value="Mitochondrial import inner membrane translocase subunit tim10"/>
    <property type="match status" value="1"/>
</dbReference>
<keyword evidence="3 14" id="KW-0813">Transport</keyword>
<dbReference type="GO" id="GO:0015031">
    <property type="term" value="P:protein transport"/>
    <property type="evidence" value="ECO:0007669"/>
    <property type="project" value="UniProtKB-KW"/>
</dbReference>
<evidence type="ECO:0000256" key="13">
    <source>
        <dbReference type="ARBA" id="ARBA00025311"/>
    </source>
</evidence>
<dbReference type="Proteomes" id="UP000826195">
    <property type="component" value="Unassembled WGS sequence"/>
</dbReference>
<evidence type="ECO:0000256" key="7">
    <source>
        <dbReference type="ARBA" id="ARBA00022927"/>
    </source>
</evidence>
<comment type="function">
    <text evidence="14">Mitochondrial intermembrane chaperone that participates in the import and insertion of some multi-pass transmembrane proteins into the mitochondrial inner membrane. Also required for the transfer of beta-barrel precursors from the TOM complex to the sorting and assembly machinery (SAM complex) of the outer membrane. Acts as a chaperone-like protein that protects the hydrophobic precursors from aggregation and guide them through the mitochondrial intermembrane space.</text>
</comment>